<dbReference type="KEGG" id="fjg:BB050_02858"/>
<reference evidence="1 2" key="1">
    <citation type="submission" date="2016-08" db="EMBL/GenBank/DDBJ databases">
        <title>Complete genome sequence of Flavobacterium johnsoniae strain GSE09, a volatile-producing biocontrol agent isolated from cucumber (Cucumis sativus).</title>
        <authorList>
            <person name="Jeong J.-J."/>
            <person name="Oh J.Y."/>
            <person name="Jim Y.J."/>
            <person name="Sang M.K."/>
            <person name="Kim K.D."/>
        </authorList>
    </citation>
    <scope>NUCLEOTIDE SEQUENCE [LARGE SCALE GENOMIC DNA]</scope>
    <source>
        <strain evidence="1 2">GSE09</strain>
    </source>
</reference>
<evidence type="ECO:0000313" key="1">
    <source>
        <dbReference type="EMBL" id="AOC95952.1"/>
    </source>
</evidence>
<evidence type="ECO:0008006" key="3">
    <source>
        <dbReference type="Google" id="ProtNLM"/>
    </source>
</evidence>
<dbReference type="Pfam" id="PF12532">
    <property type="entry name" value="DUF3732"/>
    <property type="match status" value="1"/>
</dbReference>
<dbReference type="GeneID" id="32308730"/>
<accession>A0AAC9D3S2</accession>
<dbReference type="AlphaFoldDB" id="A0AAC9D3S2"/>
<dbReference type="RefSeq" id="WP_066033978.1">
    <property type="nucleotide sequence ID" value="NZ_CP016907.1"/>
</dbReference>
<dbReference type="Gene3D" id="3.40.50.300">
    <property type="entry name" value="P-loop containing nucleotide triphosphate hydrolases"/>
    <property type="match status" value="1"/>
</dbReference>
<dbReference type="EMBL" id="CP016907">
    <property type="protein sequence ID" value="AOC95952.1"/>
    <property type="molecule type" value="Genomic_DNA"/>
</dbReference>
<evidence type="ECO:0000313" key="2">
    <source>
        <dbReference type="Proteomes" id="UP000093276"/>
    </source>
</evidence>
<dbReference type="Proteomes" id="UP000093276">
    <property type="component" value="Chromosome"/>
</dbReference>
<sequence>MNITIKKIVIFDDNNQSRFIGFNDGLNIITGDSKTGKSAIIEIIDYCLFSSRSSIPKGKITDFAELFVVIYKINDFYLVVGRPAQKTGNMNYAYLNVESDYNELENIDISYFENLSLRSIKNDIQTEFEQYIGLAISNMNLDNVVTKLDNKGKLSIRDTVSFLFQHQNLIANKHAIFYRFDDIIKRKRVIEAFPVLLGAVDENYYDLIRQEKEKLREIKTEKIIIDKLKLSKENELSFLRNSIQVYYSLIDKTLEDNLTLGELKRIGINLPFPSEVLNDRSKVYLEIDRFEKERNIKYIEKEEIEKALVNLYQTSDDGYDYAKELMKIHAHQKYNKTSSDLKCPICESTAITLKDDIAILESSKEKLVNELIKLGTFSQDNTPLISELKAEQKRIEKEILSLTKSINILAKEDEVFIEAKNEREQIIYQKGKIESLIKSFLDTNSSKGNSKDLVQLESDLKIIREELSKYNPDKFKKDSEDFLKENMDRICGKLDFEEELKPVDLYFNIEDFSFYHKHEGGKIRLDEMGSGANWLASHLSIFLSFLYLNLKNEKSVIPGFLVLDQPSQVYFPRSSKKSELTDEDEILKFDDNINQVKNIFKVLNEEIELIKKETGVEPQIIVLEHANDESFDKFIIKDWDKSKGQGLI</sequence>
<organism evidence="1 2">
    <name type="scientific">Flavobacterium anhuiense</name>
    <dbReference type="NCBI Taxonomy" id="459526"/>
    <lineage>
        <taxon>Bacteria</taxon>
        <taxon>Pseudomonadati</taxon>
        <taxon>Bacteroidota</taxon>
        <taxon>Flavobacteriia</taxon>
        <taxon>Flavobacteriales</taxon>
        <taxon>Flavobacteriaceae</taxon>
        <taxon>Flavobacterium</taxon>
    </lineage>
</organism>
<proteinExistence type="predicted"/>
<protein>
    <recommendedName>
        <fullName evidence="3">DUF3732 domain-containing protein</fullName>
    </recommendedName>
</protein>
<gene>
    <name evidence="1" type="ORF">BB050_02858</name>
</gene>
<dbReference type="InterPro" id="IPR022205">
    <property type="entry name" value="DUF3732"/>
</dbReference>
<dbReference type="InterPro" id="IPR027417">
    <property type="entry name" value="P-loop_NTPase"/>
</dbReference>
<name>A0AAC9D3S2_9FLAO</name>